<proteinExistence type="predicted"/>
<dbReference type="Gramene" id="Jr09_11440_p2">
    <property type="protein sequence ID" value="cds.Jr09_11440_p2"/>
    <property type="gene ID" value="Jr09_11440"/>
</dbReference>
<reference evidence="1" key="1">
    <citation type="submission" date="2015-10" db="EMBL/GenBank/DDBJ databases">
        <authorList>
            <person name="Martinez-Garcia P.J."/>
            <person name="Crepeau M.W."/>
            <person name="Puiu D."/>
            <person name="Gonzalez-Ibeas D."/>
            <person name="Whalen J."/>
            <person name="Stevens K."/>
            <person name="Paul R."/>
            <person name="Butterfield T."/>
            <person name="Britton M."/>
            <person name="Reagan R."/>
            <person name="Chakraborty S."/>
            <person name="Walawage S.L."/>
            <person name="Vasquez-Gross H.A."/>
            <person name="Cardeno C."/>
            <person name="Famula R."/>
            <person name="Pratt K."/>
            <person name="Kuruganti S."/>
            <person name="Aradhya M.K."/>
            <person name="Leslie C.A."/>
            <person name="Dandekar A.M."/>
            <person name="Salzberg S.L."/>
            <person name="Wegrzyn J.L."/>
            <person name="Langley C.H."/>
            <person name="Neale D.B."/>
        </authorList>
    </citation>
    <scope>NUCLEOTIDE SEQUENCE</scope>
    <source>
        <tissue evidence="1">Leaves</tissue>
    </source>
</reference>
<dbReference type="Proteomes" id="UP000619265">
    <property type="component" value="Unassembled WGS sequence"/>
</dbReference>
<evidence type="ECO:0000313" key="2">
    <source>
        <dbReference type="Proteomes" id="UP000619265"/>
    </source>
</evidence>
<gene>
    <name evidence="1" type="ORF">F2P56_020561</name>
</gene>
<evidence type="ECO:0000313" key="1">
    <source>
        <dbReference type="EMBL" id="KAF5460711.1"/>
    </source>
</evidence>
<organism evidence="1 2">
    <name type="scientific">Juglans regia</name>
    <name type="common">English walnut</name>
    <dbReference type="NCBI Taxonomy" id="51240"/>
    <lineage>
        <taxon>Eukaryota</taxon>
        <taxon>Viridiplantae</taxon>
        <taxon>Streptophyta</taxon>
        <taxon>Embryophyta</taxon>
        <taxon>Tracheophyta</taxon>
        <taxon>Spermatophyta</taxon>
        <taxon>Magnoliopsida</taxon>
        <taxon>eudicotyledons</taxon>
        <taxon>Gunneridae</taxon>
        <taxon>Pentapetalae</taxon>
        <taxon>rosids</taxon>
        <taxon>fabids</taxon>
        <taxon>Fagales</taxon>
        <taxon>Juglandaceae</taxon>
        <taxon>Juglans</taxon>
    </lineage>
</organism>
<name>A0A833TIU4_JUGRE</name>
<sequence length="116" mass="12237">LRAEGNLVVSPTIACKCAGLVIFRVTVSIGTTFLKKSGIVCGFAASRIATILIGLEYSAWIVASTGSSQLIGALPVDICSTSYPTGAPIRGGTKFYGNIKPIHKRDIKEIQIVKLI</sequence>
<reference evidence="1" key="2">
    <citation type="submission" date="2020-03" db="EMBL/GenBank/DDBJ databases">
        <title>Walnut 2.0.</title>
        <authorList>
            <person name="Marrano A."/>
            <person name="Britton M."/>
            <person name="Zimin A.V."/>
            <person name="Zaini P.A."/>
            <person name="Workman R."/>
            <person name="Puiu D."/>
            <person name="Bianco L."/>
            <person name="Allen B.J."/>
            <person name="Troggio M."/>
            <person name="Leslie C.A."/>
            <person name="Timp W."/>
            <person name="Dendekar A."/>
            <person name="Salzberg S.L."/>
            <person name="Neale D.B."/>
        </authorList>
    </citation>
    <scope>NUCLEOTIDE SEQUENCE</scope>
    <source>
        <tissue evidence="1">Leaves</tissue>
    </source>
</reference>
<dbReference type="EMBL" id="LIHL02000009">
    <property type="protein sequence ID" value="KAF5460711.1"/>
    <property type="molecule type" value="Genomic_DNA"/>
</dbReference>
<protein>
    <submittedName>
        <fullName evidence="1">Uncharacterized protein</fullName>
    </submittedName>
</protein>
<comment type="caution">
    <text evidence="1">The sequence shown here is derived from an EMBL/GenBank/DDBJ whole genome shotgun (WGS) entry which is preliminary data.</text>
</comment>
<feature type="non-terminal residue" evidence="1">
    <location>
        <position position="1"/>
    </location>
</feature>
<dbReference type="AlphaFoldDB" id="A0A833TIU4"/>
<accession>A0A833TIU4</accession>